<feature type="compositionally biased region" description="Polar residues" evidence="1">
    <location>
        <begin position="13"/>
        <end position="23"/>
    </location>
</feature>
<keyword evidence="3" id="KW-1185">Reference proteome</keyword>
<reference evidence="2" key="2">
    <citation type="submission" date="2015-06" db="UniProtKB">
        <authorList>
            <consortium name="EnsemblProtists"/>
        </authorList>
    </citation>
    <scope>IDENTIFICATION</scope>
    <source>
        <strain evidence="2">Emoy2</strain>
    </source>
</reference>
<organism evidence="2 3">
    <name type="scientific">Hyaloperonospora arabidopsidis (strain Emoy2)</name>
    <name type="common">Downy mildew agent</name>
    <name type="synonym">Peronospora arabidopsidis</name>
    <dbReference type="NCBI Taxonomy" id="559515"/>
    <lineage>
        <taxon>Eukaryota</taxon>
        <taxon>Sar</taxon>
        <taxon>Stramenopiles</taxon>
        <taxon>Oomycota</taxon>
        <taxon>Peronosporomycetes</taxon>
        <taxon>Peronosporales</taxon>
        <taxon>Peronosporaceae</taxon>
        <taxon>Hyaloperonospora</taxon>
    </lineage>
</organism>
<proteinExistence type="predicted"/>
<dbReference type="EnsemblProtists" id="HpaT802622">
    <property type="protein sequence ID" value="HpaP802622"/>
    <property type="gene ID" value="HpaG802622"/>
</dbReference>
<dbReference type="HOGENOM" id="CLU_2799408_0_0_1"/>
<dbReference type="EMBL" id="JH597989">
    <property type="status" value="NOT_ANNOTATED_CDS"/>
    <property type="molecule type" value="Genomic_DNA"/>
</dbReference>
<dbReference type="VEuPathDB" id="FungiDB:HpaG802622"/>
<dbReference type="AlphaFoldDB" id="M4B8L5"/>
<evidence type="ECO:0000256" key="1">
    <source>
        <dbReference type="SAM" id="MobiDB-lite"/>
    </source>
</evidence>
<dbReference type="Proteomes" id="UP000011713">
    <property type="component" value="Unassembled WGS sequence"/>
</dbReference>
<sequence length="68" mass="7482">MVMRQRTPALERSNMTFRGTGPSSEVCDEPRTILFILCSVAVLLQATSNKPSYFTHAGFYGRTVGPSV</sequence>
<name>M4B8L5_HYAAE</name>
<evidence type="ECO:0000313" key="3">
    <source>
        <dbReference type="Proteomes" id="UP000011713"/>
    </source>
</evidence>
<protein>
    <submittedName>
        <fullName evidence="2">Uncharacterized protein</fullName>
    </submittedName>
</protein>
<reference evidence="3" key="1">
    <citation type="journal article" date="2010" name="Science">
        <title>Signatures of adaptation to obligate biotrophy in the Hyaloperonospora arabidopsidis genome.</title>
        <authorList>
            <person name="Baxter L."/>
            <person name="Tripathy S."/>
            <person name="Ishaque N."/>
            <person name="Boot N."/>
            <person name="Cabral A."/>
            <person name="Kemen E."/>
            <person name="Thines M."/>
            <person name="Ah-Fong A."/>
            <person name="Anderson R."/>
            <person name="Badejoko W."/>
            <person name="Bittner-Eddy P."/>
            <person name="Boore J.L."/>
            <person name="Chibucos M.C."/>
            <person name="Coates M."/>
            <person name="Dehal P."/>
            <person name="Delehaunty K."/>
            <person name="Dong S."/>
            <person name="Downton P."/>
            <person name="Dumas B."/>
            <person name="Fabro G."/>
            <person name="Fronick C."/>
            <person name="Fuerstenberg S.I."/>
            <person name="Fulton L."/>
            <person name="Gaulin E."/>
            <person name="Govers F."/>
            <person name="Hughes L."/>
            <person name="Humphray S."/>
            <person name="Jiang R.H."/>
            <person name="Judelson H."/>
            <person name="Kamoun S."/>
            <person name="Kyung K."/>
            <person name="Meijer H."/>
            <person name="Minx P."/>
            <person name="Morris P."/>
            <person name="Nelson J."/>
            <person name="Phuntumart V."/>
            <person name="Qutob D."/>
            <person name="Rehmany A."/>
            <person name="Rougon-Cardoso A."/>
            <person name="Ryden P."/>
            <person name="Torto-Alalibo T."/>
            <person name="Studholme D."/>
            <person name="Wang Y."/>
            <person name="Win J."/>
            <person name="Wood J."/>
            <person name="Clifton S.W."/>
            <person name="Rogers J."/>
            <person name="Van den Ackerveken G."/>
            <person name="Jones J.D."/>
            <person name="McDowell J.M."/>
            <person name="Beynon J."/>
            <person name="Tyler B.M."/>
        </authorList>
    </citation>
    <scope>NUCLEOTIDE SEQUENCE [LARGE SCALE GENOMIC DNA]</scope>
    <source>
        <strain evidence="3">Emoy2</strain>
    </source>
</reference>
<feature type="region of interest" description="Disordered" evidence="1">
    <location>
        <begin position="1"/>
        <end position="25"/>
    </location>
</feature>
<dbReference type="InParanoid" id="M4B8L5"/>
<evidence type="ECO:0000313" key="2">
    <source>
        <dbReference type="EnsemblProtists" id="HpaP802622"/>
    </source>
</evidence>
<accession>M4B8L5</accession>